<evidence type="ECO:0000256" key="7">
    <source>
        <dbReference type="ARBA" id="ARBA00022842"/>
    </source>
</evidence>
<evidence type="ECO:0000313" key="17">
    <source>
        <dbReference type="Proteomes" id="UP000683360"/>
    </source>
</evidence>
<dbReference type="Pfam" id="PF17919">
    <property type="entry name" value="RT_RNaseH_2"/>
    <property type="match status" value="1"/>
</dbReference>
<keyword evidence="8" id="KW-0694">RNA-binding</keyword>
<dbReference type="EMBL" id="CAJPWZ010000640">
    <property type="protein sequence ID" value="CAG2197206.1"/>
    <property type="molecule type" value="Genomic_DNA"/>
</dbReference>
<dbReference type="Pfam" id="PF00078">
    <property type="entry name" value="RVT_1"/>
    <property type="match status" value="1"/>
</dbReference>
<keyword evidence="10" id="KW-0238">DNA-binding</keyword>
<evidence type="ECO:0000256" key="9">
    <source>
        <dbReference type="ARBA" id="ARBA00022908"/>
    </source>
</evidence>
<sequence length="1078" mass="122210">MKEFTSFATLHKIDHVDDQRMIAAFHLNLTGPALTWFNSLDSGSKRTWRHFLAIFEEKYIELDWQSPTVFLESENFQNMKLSRGQILEDFYGQIVEKAQILKKKDHEILSQFIKGLPEQLAFFVRAGTHKDSVSALAAAKMGEAYGYRKNDEVCVAAAKPMVANDNNAVQDLQNQVKELTKALSELKSQSTDIKPEMPPKYQKPRYNNPRYNNNVSSQVGNNRPKTCFNCQAPGHYRANCNWNGHGEISPTTQCQLCQQFGHGAFQCYHHSNPGNQSNPGVIGHKRSPPQSRQREEINYANYCTDTEDCEFTDENLTSFKSQFIHMPVKVNHISVAALVDSGSSINIISKSFYDSLPDTCKTSICSVSEKIVLANNQSVNIVGKCTVKIQVPQGKHWIHTYILTQSSHPLILGTSYLISKKIVLDFSSLSVSNKTAKVKLQKHVTVDPNSELLIWGKVANFILQGQTGMCQNSSHLLKSGLLISKAVVTVNSHKTVPIKLLNPTNDQIFISRGDIIASFEPFTEDYMLINADEKGKHFVQNVQLDKSSHTSGEETESKFLSNFELPKHLSTDEQRQISQFLIQYKDLFVTDENPRLGYTELVKHNICLKPDFKPKHQQPYRLSPDKKNVLRDHLDELLKQGIISPVQETEDIPITSPIVLVSKRTRPQSKNTSMNKSTSLSQFRFCCDFRYLNSQCQDFRYSIPDLQDLTESFSDRKPVFLTSIDLSSGFFQLPISMESQRYTAFNTCFGSYKFLRLPMGLSSAPASMQLLMDKVLKGLTFRSCFCYLDDILIVSETFEDHIGDLNEVFNRLATAGLKLGPKKCSFAQSSCVFLGHLISKDGIQPPADRVSAVLDMPSPTSVKDLRRAIGLFNWFRKYIQNFSVEVDPMTKLLKKSVKFKWGIEQEQAFKKVKTLLANSPVLAFPKYDLPFYLAVDTSCKGIGYMLYQQHPMDDSSEELRVIRFGSKSLSKWQRSYGPTKLELLGMVTAILDCSMYLRGQKFVVECDHQALKPLFQKQLKGAIYERWIAILQQFNFELRYKPGKDMQVADALSRAPNKSSTTGFESPDQLDPIFSISH</sequence>
<keyword evidence="12" id="KW-0862">Zinc</keyword>
<keyword evidence="5" id="KW-0064">Aspartyl protease</keyword>
<dbReference type="Gene3D" id="4.10.60.10">
    <property type="entry name" value="Zinc finger, CCHC-type"/>
    <property type="match status" value="1"/>
</dbReference>
<evidence type="ECO:0000256" key="1">
    <source>
        <dbReference type="ARBA" id="ARBA00022670"/>
    </source>
</evidence>
<keyword evidence="7" id="KW-0460">Magnesium</keyword>
<dbReference type="Proteomes" id="UP000683360">
    <property type="component" value="Unassembled WGS sequence"/>
</dbReference>
<comment type="caution">
    <text evidence="16">The sequence shown here is derived from an EMBL/GenBank/DDBJ whole genome shotgun (WGS) entry which is preliminary data.</text>
</comment>
<gene>
    <name evidence="16" type="ORF">MEDL_12045</name>
</gene>
<evidence type="ECO:0000256" key="8">
    <source>
        <dbReference type="ARBA" id="ARBA00022884"/>
    </source>
</evidence>
<dbReference type="PROSITE" id="PS50878">
    <property type="entry name" value="RT_POL"/>
    <property type="match status" value="1"/>
</dbReference>
<dbReference type="Pfam" id="PF03732">
    <property type="entry name" value="Retrotrans_gag"/>
    <property type="match status" value="1"/>
</dbReference>
<evidence type="ECO:0000259" key="14">
    <source>
        <dbReference type="PROSITE" id="PS50158"/>
    </source>
</evidence>
<evidence type="ECO:0000313" key="16">
    <source>
        <dbReference type="EMBL" id="CAG2197206.1"/>
    </source>
</evidence>
<protein>
    <recommendedName>
        <fullName evidence="18">Reverse transcriptase</fullName>
    </recommendedName>
</protein>
<keyword evidence="3" id="KW-0548">Nucleotidyltransferase</keyword>
<evidence type="ECO:0000256" key="3">
    <source>
        <dbReference type="ARBA" id="ARBA00022695"/>
    </source>
</evidence>
<dbReference type="GO" id="GO:0004190">
    <property type="term" value="F:aspartic-type endopeptidase activity"/>
    <property type="evidence" value="ECO:0007669"/>
    <property type="project" value="UniProtKB-KW"/>
</dbReference>
<keyword evidence="12" id="KW-0479">Metal-binding</keyword>
<dbReference type="InterPro" id="IPR005162">
    <property type="entry name" value="Retrotrans_gag_dom"/>
</dbReference>
<evidence type="ECO:0000256" key="5">
    <source>
        <dbReference type="ARBA" id="ARBA00022750"/>
    </source>
</evidence>
<dbReference type="CDD" id="cd09274">
    <property type="entry name" value="RNase_HI_RT_Ty3"/>
    <property type="match status" value="1"/>
</dbReference>
<evidence type="ECO:0000256" key="11">
    <source>
        <dbReference type="ARBA" id="ARBA00023268"/>
    </source>
</evidence>
<keyword evidence="6" id="KW-0255">Endonuclease</keyword>
<dbReference type="InterPro" id="IPR001878">
    <property type="entry name" value="Znf_CCHC"/>
</dbReference>
<dbReference type="SUPFAM" id="SSF56672">
    <property type="entry name" value="DNA/RNA polymerases"/>
    <property type="match status" value="1"/>
</dbReference>
<dbReference type="SMART" id="SM00343">
    <property type="entry name" value="ZnF_C2HC"/>
    <property type="match status" value="2"/>
</dbReference>
<dbReference type="PROSITE" id="PS00141">
    <property type="entry name" value="ASP_PROTEASE"/>
    <property type="match status" value="1"/>
</dbReference>
<dbReference type="SUPFAM" id="SSF57756">
    <property type="entry name" value="Retrovirus zinc finger-like domains"/>
    <property type="match status" value="1"/>
</dbReference>
<dbReference type="InterPro" id="IPR036875">
    <property type="entry name" value="Znf_CCHC_sf"/>
</dbReference>
<dbReference type="GO" id="GO:0016779">
    <property type="term" value="F:nucleotidyltransferase activity"/>
    <property type="evidence" value="ECO:0007669"/>
    <property type="project" value="UniProtKB-KW"/>
</dbReference>
<feature type="domain" description="Reverse transcriptase" evidence="15">
    <location>
        <begin position="642"/>
        <end position="838"/>
    </location>
</feature>
<dbReference type="InterPro" id="IPR043502">
    <property type="entry name" value="DNA/RNA_pol_sf"/>
</dbReference>
<dbReference type="GO" id="GO:0015074">
    <property type="term" value="P:DNA integration"/>
    <property type="evidence" value="ECO:0007669"/>
    <property type="project" value="UniProtKB-KW"/>
</dbReference>
<dbReference type="GO" id="GO:0006508">
    <property type="term" value="P:proteolysis"/>
    <property type="evidence" value="ECO:0007669"/>
    <property type="project" value="UniProtKB-KW"/>
</dbReference>
<keyword evidence="4" id="KW-0378">Hydrolase</keyword>
<evidence type="ECO:0000256" key="4">
    <source>
        <dbReference type="ARBA" id="ARBA00022722"/>
    </source>
</evidence>
<dbReference type="GO" id="GO:0008270">
    <property type="term" value="F:zinc ion binding"/>
    <property type="evidence" value="ECO:0007669"/>
    <property type="project" value="UniProtKB-KW"/>
</dbReference>
<keyword evidence="11" id="KW-0511">Multifunctional enzyme</keyword>
<dbReference type="InterPro" id="IPR043128">
    <property type="entry name" value="Rev_trsase/Diguanyl_cyclase"/>
</dbReference>
<dbReference type="Gene3D" id="3.30.70.270">
    <property type="match status" value="2"/>
</dbReference>
<evidence type="ECO:0000256" key="6">
    <source>
        <dbReference type="ARBA" id="ARBA00022759"/>
    </source>
</evidence>
<dbReference type="PROSITE" id="PS50158">
    <property type="entry name" value="ZF_CCHC"/>
    <property type="match status" value="1"/>
</dbReference>
<dbReference type="SUPFAM" id="SSF50630">
    <property type="entry name" value="Acid proteases"/>
    <property type="match status" value="1"/>
</dbReference>
<feature type="domain" description="CCHC-type" evidence="14">
    <location>
        <begin position="227"/>
        <end position="240"/>
    </location>
</feature>
<dbReference type="CDD" id="cd00303">
    <property type="entry name" value="retropepsin_like"/>
    <property type="match status" value="1"/>
</dbReference>
<evidence type="ECO:0000256" key="10">
    <source>
        <dbReference type="ARBA" id="ARBA00023125"/>
    </source>
</evidence>
<dbReference type="OrthoDB" id="6065593at2759"/>
<dbReference type="CDD" id="cd01647">
    <property type="entry name" value="RT_LTR"/>
    <property type="match status" value="1"/>
</dbReference>
<dbReference type="InterPro" id="IPR021109">
    <property type="entry name" value="Peptidase_aspartic_dom_sf"/>
</dbReference>
<evidence type="ECO:0000256" key="2">
    <source>
        <dbReference type="ARBA" id="ARBA00022679"/>
    </source>
</evidence>
<dbReference type="GO" id="GO:0003723">
    <property type="term" value="F:RNA binding"/>
    <property type="evidence" value="ECO:0007669"/>
    <property type="project" value="UniProtKB-KW"/>
</dbReference>
<dbReference type="InterPro" id="IPR041577">
    <property type="entry name" value="RT_RNaseH_2"/>
</dbReference>
<evidence type="ECO:0008006" key="18">
    <source>
        <dbReference type="Google" id="ProtNLM"/>
    </source>
</evidence>
<keyword evidence="17" id="KW-1185">Reference proteome</keyword>
<dbReference type="InterPro" id="IPR000477">
    <property type="entry name" value="RT_dom"/>
</dbReference>
<reference evidence="16" key="1">
    <citation type="submission" date="2021-03" db="EMBL/GenBank/DDBJ databases">
        <authorList>
            <person name="Bekaert M."/>
        </authorList>
    </citation>
    <scope>NUCLEOTIDE SEQUENCE</scope>
</reference>
<dbReference type="InterPro" id="IPR050951">
    <property type="entry name" value="Retrovirus_Pol_polyprotein"/>
</dbReference>
<dbReference type="Gene3D" id="3.10.10.10">
    <property type="entry name" value="HIV Type 1 Reverse Transcriptase, subunit A, domain 1"/>
    <property type="match status" value="1"/>
</dbReference>
<evidence type="ECO:0000256" key="13">
    <source>
        <dbReference type="SAM" id="MobiDB-lite"/>
    </source>
</evidence>
<dbReference type="InterPro" id="IPR001969">
    <property type="entry name" value="Aspartic_peptidase_AS"/>
</dbReference>
<dbReference type="GO" id="GO:0004519">
    <property type="term" value="F:endonuclease activity"/>
    <property type="evidence" value="ECO:0007669"/>
    <property type="project" value="UniProtKB-KW"/>
</dbReference>
<proteinExistence type="predicted"/>
<keyword evidence="4" id="KW-0540">Nuclease</keyword>
<accession>A0A8S3QKT8</accession>
<dbReference type="FunFam" id="3.30.70.270:FF:000020">
    <property type="entry name" value="Transposon Tf2-6 polyprotein-like Protein"/>
    <property type="match status" value="1"/>
</dbReference>
<keyword evidence="12" id="KW-0863">Zinc-finger</keyword>
<feature type="region of interest" description="Disordered" evidence="13">
    <location>
        <begin position="1054"/>
        <end position="1078"/>
    </location>
</feature>
<evidence type="ECO:0000256" key="12">
    <source>
        <dbReference type="PROSITE-ProRule" id="PRU00047"/>
    </source>
</evidence>
<feature type="region of interest" description="Disordered" evidence="13">
    <location>
        <begin position="188"/>
        <end position="208"/>
    </location>
</feature>
<keyword evidence="9" id="KW-0229">DNA integration</keyword>
<dbReference type="GO" id="GO:0003677">
    <property type="term" value="F:DNA binding"/>
    <property type="evidence" value="ECO:0007669"/>
    <property type="project" value="UniProtKB-KW"/>
</dbReference>
<dbReference type="PANTHER" id="PTHR37984:SF5">
    <property type="entry name" value="PROTEIN NYNRIN-LIKE"/>
    <property type="match status" value="1"/>
</dbReference>
<evidence type="ECO:0000259" key="15">
    <source>
        <dbReference type="PROSITE" id="PS50878"/>
    </source>
</evidence>
<keyword evidence="2" id="KW-0808">Transferase</keyword>
<dbReference type="AlphaFoldDB" id="A0A8S3QKT8"/>
<dbReference type="Gene3D" id="2.40.70.10">
    <property type="entry name" value="Acid Proteases"/>
    <property type="match status" value="1"/>
</dbReference>
<keyword evidence="1" id="KW-0645">Protease</keyword>
<name>A0A8S3QKT8_MYTED</name>
<dbReference type="PANTHER" id="PTHR37984">
    <property type="entry name" value="PROTEIN CBG26694"/>
    <property type="match status" value="1"/>
</dbReference>
<organism evidence="16 17">
    <name type="scientific">Mytilus edulis</name>
    <name type="common">Blue mussel</name>
    <dbReference type="NCBI Taxonomy" id="6550"/>
    <lineage>
        <taxon>Eukaryota</taxon>
        <taxon>Metazoa</taxon>
        <taxon>Spiralia</taxon>
        <taxon>Lophotrochozoa</taxon>
        <taxon>Mollusca</taxon>
        <taxon>Bivalvia</taxon>
        <taxon>Autobranchia</taxon>
        <taxon>Pteriomorphia</taxon>
        <taxon>Mytilida</taxon>
        <taxon>Mytiloidea</taxon>
        <taxon>Mytilidae</taxon>
        <taxon>Mytilinae</taxon>
        <taxon>Mytilus</taxon>
    </lineage>
</organism>